<feature type="region of interest" description="Disordered" evidence="1">
    <location>
        <begin position="108"/>
        <end position="232"/>
    </location>
</feature>
<feature type="compositionally biased region" description="Acidic residues" evidence="1">
    <location>
        <begin position="454"/>
        <end position="465"/>
    </location>
</feature>
<accession>A0A4S8YCY7</accession>
<feature type="compositionally biased region" description="Basic and acidic residues" evidence="1">
    <location>
        <begin position="435"/>
        <end position="453"/>
    </location>
</feature>
<evidence type="ECO:0000313" key="3">
    <source>
        <dbReference type="Proteomes" id="UP000310687"/>
    </source>
</evidence>
<feature type="compositionally biased region" description="Basic and acidic residues" evidence="1">
    <location>
        <begin position="145"/>
        <end position="155"/>
    </location>
</feature>
<feature type="compositionally biased region" description="Polar residues" evidence="1">
    <location>
        <begin position="116"/>
        <end position="143"/>
    </location>
</feature>
<evidence type="ECO:0000313" key="2">
    <source>
        <dbReference type="EMBL" id="THW48380.1"/>
    </source>
</evidence>
<feature type="compositionally biased region" description="Basic and acidic residues" evidence="1">
    <location>
        <begin position="173"/>
        <end position="184"/>
    </location>
</feature>
<feature type="compositionally biased region" description="Basic and acidic residues" evidence="1">
    <location>
        <begin position="466"/>
        <end position="482"/>
    </location>
</feature>
<protein>
    <submittedName>
        <fullName evidence="2">Uncharacterized protein</fullName>
    </submittedName>
</protein>
<dbReference type="EMBL" id="QZAL01000018">
    <property type="protein sequence ID" value="THW48380.1"/>
    <property type="molecule type" value="Genomic_DNA"/>
</dbReference>
<evidence type="ECO:0000256" key="1">
    <source>
        <dbReference type="SAM" id="MobiDB-lite"/>
    </source>
</evidence>
<organism evidence="2 3">
    <name type="scientific">Aureobasidium pullulans</name>
    <name type="common">Black yeast</name>
    <name type="synonym">Pullularia pullulans</name>
    <dbReference type="NCBI Taxonomy" id="5580"/>
    <lineage>
        <taxon>Eukaryota</taxon>
        <taxon>Fungi</taxon>
        <taxon>Dikarya</taxon>
        <taxon>Ascomycota</taxon>
        <taxon>Pezizomycotina</taxon>
        <taxon>Dothideomycetes</taxon>
        <taxon>Dothideomycetidae</taxon>
        <taxon>Dothideales</taxon>
        <taxon>Saccotheciaceae</taxon>
        <taxon>Aureobasidium</taxon>
    </lineage>
</organism>
<dbReference type="Proteomes" id="UP000310687">
    <property type="component" value="Unassembled WGS sequence"/>
</dbReference>
<dbReference type="AlphaFoldDB" id="A0A4S8YCY7"/>
<name>A0A4S8YCY7_AURPU</name>
<feature type="compositionally biased region" description="Basic and acidic residues" evidence="1">
    <location>
        <begin position="196"/>
        <end position="207"/>
    </location>
</feature>
<reference evidence="2 3" key="1">
    <citation type="submission" date="2018-10" db="EMBL/GenBank/DDBJ databases">
        <title>Fifty Aureobasidium pullulans genomes reveal a recombining polyextremotolerant generalist.</title>
        <authorList>
            <person name="Gostincar C."/>
            <person name="Turk M."/>
            <person name="Zajc J."/>
            <person name="Gunde-Cimerman N."/>
        </authorList>
    </citation>
    <scope>NUCLEOTIDE SEQUENCE [LARGE SCALE GENOMIC DNA]</scope>
    <source>
        <strain evidence="2 3">EXF-11013</strain>
    </source>
</reference>
<feature type="region of interest" description="Disordered" evidence="1">
    <location>
        <begin position="435"/>
        <end position="486"/>
    </location>
</feature>
<proteinExistence type="predicted"/>
<comment type="caution">
    <text evidence="2">The sequence shown here is derived from an EMBL/GenBank/DDBJ whole genome shotgun (WGS) entry which is preliminary data.</text>
</comment>
<sequence>MTGNLQADWTQECLLPSLLPVPMPIIWQVEFITTRAQQPASVFKVAESAKIAGKTEVSGIHMQATQLSARGQTSKRLDLRQLMPSAQQVRLRASCLRWLPRESRRYRTSRELTRPSFLQSETNGTSSEGTKNQSPEDLNQTKGGTRVEEAKKPSLLEELFPEEAKPKSQGPSRPKERDIPRLDIRSSLPKPATQRPEQREPRKKPESDNWWNRATETAAEPSPVRGGKRRSHGVGGVLMLRNASKTLVEDDFTRLIPQGLHIEGWALDQADIVKVVPGRNTSTLERANFYFILFSTRAAMNAYRTHVLQLHSLAARHVQSSLISPIPPPPGYHLNGHDVDALLQSYTLVPPSRMMRLLPLPMSVSPSTVDIIQNLGYPDVVKGPLRKPYVVMIRLEGPQLPITMIKGVLSRVERERRIPWNRDFGDLSYHTWEPKPKNISPLDERTRLDKNGDDEGNSNEIEEIAEMDRDAKGGEEGSDRPGRRERRKPRCSYLFGFDSEDAALTFVQYWHRRPLDMAEVNYANDEIAPVVDAELLW</sequence>
<gene>
    <name evidence="2" type="ORF">D6D22_02229</name>
</gene>